<evidence type="ECO:0000256" key="4">
    <source>
        <dbReference type="ARBA" id="ARBA00023004"/>
    </source>
</evidence>
<dbReference type="InterPro" id="IPR001041">
    <property type="entry name" value="2Fe-2S_ferredoxin-type"/>
</dbReference>
<proteinExistence type="inferred from homology"/>
<dbReference type="InterPro" id="IPR018298">
    <property type="entry name" value="Adrenodoxin_Fe-S_BS"/>
</dbReference>
<dbReference type="Gene3D" id="3.10.20.30">
    <property type="match status" value="1"/>
</dbReference>
<evidence type="ECO:0000256" key="6">
    <source>
        <dbReference type="ARBA" id="ARBA00034078"/>
    </source>
</evidence>
<dbReference type="EMBL" id="VLTJ01000033">
    <property type="protein sequence ID" value="TSH91768.1"/>
    <property type="molecule type" value="Genomic_DNA"/>
</dbReference>
<dbReference type="PRINTS" id="PR00355">
    <property type="entry name" value="ADRENODOXIN"/>
</dbReference>
<dbReference type="GO" id="GO:0009055">
    <property type="term" value="F:electron transfer activity"/>
    <property type="evidence" value="ECO:0007669"/>
    <property type="project" value="TreeGrafter"/>
</dbReference>
<dbReference type="PANTHER" id="PTHR23426:SF65">
    <property type="entry name" value="FERREDOXIN-2, MITOCHONDRIAL"/>
    <property type="match status" value="1"/>
</dbReference>
<dbReference type="GO" id="GO:0051537">
    <property type="term" value="F:2 iron, 2 sulfur cluster binding"/>
    <property type="evidence" value="ECO:0007669"/>
    <property type="project" value="UniProtKB-KW"/>
</dbReference>
<dbReference type="GO" id="GO:0046872">
    <property type="term" value="F:metal ion binding"/>
    <property type="evidence" value="ECO:0007669"/>
    <property type="project" value="UniProtKB-KW"/>
</dbReference>
<comment type="similarity">
    <text evidence="1">Belongs to the adrenodoxin/putidaredoxin family.</text>
</comment>
<dbReference type="InterPro" id="IPR001055">
    <property type="entry name" value="Adrenodoxin-like"/>
</dbReference>
<dbReference type="InterPro" id="IPR036010">
    <property type="entry name" value="2Fe-2S_ferredoxin-like_sf"/>
</dbReference>
<evidence type="ECO:0000256" key="3">
    <source>
        <dbReference type="ARBA" id="ARBA00022723"/>
    </source>
</evidence>
<dbReference type="PANTHER" id="PTHR23426">
    <property type="entry name" value="FERREDOXIN/ADRENODOXIN"/>
    <property type="match status" value="1"/>
</dbReference>
<feature type="domain" description="2Fe-2S ferredoxin-type" evidence="7">
    <location>
        <begin position="2"/>
        <end position="106"/>
    </location>
</feature>
<dbReference type="Pfam" id="PF00111">
    <property type="entry name" value="Fer2"/>
    <property type="match status" value="1"/>
</dbReference>
<organism evidence="8 9">
    <name type="scientific">Verticiella sediminum</name>
    <dbReference type="NCBI Taxonomy" id="1247510"/>
    <lineage>
        <taxon>Bacteria</taxon>
        <taxon>Pseudomonadati</taxon>
        <taxon>Pseudomonadota</taxon>
        <taxon>Betaproteobacteria</taxon>
        <taxon>Burkholderiales</taxon>
        <taxon>Alcaligenaceae</taxon>
        <taxon>Verticiella</taxon>
    </lineage>
</organism>
<evidence type="ECO:0000256" key="2">
    <source>
        <dbReference type="ARBA" id="ARBA00022714"/>
    </source>
</evidence>
<dbReference type="PROSITE" id="PS00814">
    <property type="entry name" value="ADX"/>
    <property type="match status" value="1"/>
</dbReference>
<protein>
    <submittedName>
        <fullName evidence="8">2Fe-2S iron-sulfur cluster binding domain-containing protein</fullName>
    </submittedName>
</protein>
<keyword evidence="5" id="KW-0411">Iron-sulfur</keyword>
<dbReference type="PROSITE" id="PS51085">
    <property type="entry name" value="2FE2S_FER_2"/>
    <property type="match status" value="1"/>
</dbReference>
<keyword evidence="9" id="KW-1185">Reference proteome</keyword>
<dbReference type="InterPro" id="IPR012675">
    <property type="entry name" value="Beta-grasp_dom_sf"/>
</dbReference>
<dbReference type="AlphaFoldDB" id="A0A556AFU5"/>
<name>A0A556AFU5_9BURK</name>
<sequence>MPLIHYILKDGSTRTVQAKAGQTVMETAIRANVRGIDAECGGSCACATCHVYVEEAFFERLPPADDMEAEMLDEVAVDREDNSRLSCQIVVTDDLDGLTVRVPQRQA</sequence>
<keyword evidence="3" id="KW-0479">Metal-binding</keyword>
<evidence type="ECO:0000259" key="7">
    <source>
        <dbReference type="PROSITE" id="PS51085"/>
    </source>
</evidence>
<dbReference type="GO" id="GO:0005829">
    <property type="term" value="C:cytosol"/>
    <property type="evidence" value="ECO:0007669"/>
    <property type="project" value="TreeGrafter"/>
</dbReference>
<dbReference type="Proteomes" id="UP000318405">
    <property type="component" value="Unassembled WGS sequence"/>
</dbReference>
<dbReference type="SUPFAM" id="SSF54292">
    <property type="entry name" value="2Fe-2S ferredoxin-like"/>
    <property type="match status" value="1"/>
</dbReference>
<evidence type="ECO:0000256" key="1">
    <source>
        <dbReference type="ARBA" id="ARBA00010914"/>
    </source>
</evidence>
<accession>A0A556AFU5</accession>
<comment type="caution">
    <text evidence="8">The sequence shown here is derived from an EMBL/GenBank/DDBJ whole genome shotgun (WGS) entry which is preliminary data.</text>
</comment>
<dbReference type="GO" id="GO:0140647">
    <property type="term" value="P:P450-containing electron transport chain"/>
    <property type="evidence" value="ECO:0007669"/>
    <property type="project" value="InterPro"/>
</dbReference>
<evidence type="ECO:0000313" key="9">
    <source>
        <dbReference type="Proteomes" id="UP000318405"/>
    </source>
</evidence>
<keyword evidence="4" id="KW-0408">Iron</keyword>
<dbReference type="RefSeq" id="WP_143949657.1">
    <property type="nucleotide sequence ID" value="NZ_BAABMB010000001.1"/>
</dbReference>
<dbReference type="CDD" id="cd00207">
    <property type="entry name" value="fer2"/>
    <property type="match status" value="1"/>
</dbReference>
<keyword evidence="2" id="KW-0001">2Fe-2S</keyword>
<evidence type="ECO:0000256" key="5">
    <source>
        <dbReference type="ARBA" id="ARBA00023014"/>
    </source>
</evidence>
<evidence type="ECO:0000313" key="8">
    <source>
        <dbReference type="EMBL" id="TSH91768.1"/>
    </source>
</evidence>
<comment type="cofactor">
    <cofactor evidence="6">
        <name>[2Fe-2S] cluster</name>
        <dbReference type="ChEBI" id="CHEBI:190135"/>
    </cofactor>
</comment>
<gene>
    <name evidence="8" type="ORF">FOZ76_17890</name>
</gene>
<reference evidence="8 9" key="1">
    <citation type="submission" date="2019-07" db="EMBL/GenBank/DDBJ databases">
        <title>Qingshengfaniella alkalisoli gen. nov., sp. nov., isolated from saline soil.</title>
        <authorList>
            <person name="Xu L."/>
            <person name="Huang X.-X."/>
            <person name="Sun J.-Q."/>
        </authorList>
    </citation>
    <scope>NUCLEOTIDE SEQUENCE [LARGE SCALE GENOMIC DNA]</scope>
    <source>
        <strain evidence="8 9">DSM 27279</strain>
    </source>
</reference>
<dbReference type="OrthoDB" id="9799640at2"/>